<dbReference type="EMBL" id="OU466862">
    <property type="protein sequence ID" value="CAH2071364.1"/>
    <property type="molecule type" value="Genomic_DNA"/>
</dbReference>
<protein>
    <recommendedName>
        <fullName evidence="2">F-box domain-containing protein</fullName>
    </recommendedName>
</protein>
<feature type="compositionally biased region" description="Basic and acidic residues" evidence="1">
    <location>
        <begin position="42"/>
        <end position="53"/>
    </location>
</feature>
<dbReference type="Pfam" id="PF00646">
    <property type="entry name" value="F-box"/>
    <property type="match status" value="2"/>
</dbReference>
<dbReference type="Proteomes" id="UP000836841">
    <property type="component" value="Chromosome 6"/>
</dbReference>
<dbReference type="SUPFAM" id="SSF81383">
    <property type="entry name" value="F-box domain"/>
    <property type="match status" value="2"/>
</dbReference>
<gene>
    <name evidence="3" type="ORF">TAV2_LOCUS21112</name>
</gene>
<dbReference type="AlphaFoldDB" id="A0AAU9SRH6"/>
<feature type="non-terminal residue" evidence="3">
    <location>
        <position position="1"/>
    </location>
</feature>
<evidence type="ECO:0000256" key="1">
    <source>
        <dbReference type="SAM" id="MobiDB-lite"/>
    </source>
</evidence>
<feature type="domain" description="F-box" evidence="2">
    <location>
        <begin position="249"/>
        <end position="282"/>
    </location>
</feature>
<evidence type="ECO:0000313" key="4">
    <source>
        <dbReference type="Proteomes" id="UP000836841"/>
    </source>
</evidence>
<name>A0AAU9SRH6_THLAR</name>
<evidence type="ECO:0000259" key="2">
    <source>
        <dbReference type="Pfam" id="PF00646"/>
    </source>
</evidence>
<evidence type="ECO:0000313" key="3">
    <source>
        <dbReference type="EMBL" id="CAH2071364.1"/>
    </source>
</evidence>
<reference evidence="3 4" key="1">
    <citation type="submission" date="2022-03" db="EMBL/GenBank/DDBJ databases">
        <authorList>
            <person name="Nunn A."/>
            <person name="Chopra R."/>
            <person name="Nunn A."/>
            <person name="Contreras Garrido A."/>
        </authorList>
    </citation>
    <scope>NUCLEOTIDE SEQUENCE [LARGE SCALE GENOMIC DNA]</scope>
</reference>
<organism evidence="3 4">
    <name type="scientific">Thlaspi arvense</name>
    <name type="common">Field penny-cress</name>
    <dbReference type="NCBI Taxonomy" id="13288"/>
    <lineage>
        <taxon>Eukaryota</taxon>
        <taxon>Viridiplantae</taxon>
        <taxon>Streptophyta</taxon>
        <taxon>Embryophyta</taxon>
        <taxon>Tracheophyta</taxon>
        <taxon>Spermatophyta</taxon>
        <taxon>Magnoliopsida</taxon>
        <taxon>eudicotyledons</taxon>
        <taxon>Gunneridae</taxon>
        <taxon>Pentapetalae</taxon>
        <taxon>rosids</taxon>
        <taxon>malvids</taxon>
        <taxon>Brassicales</taxon>
        <taxon>Brassicaceae</taxon>
        <taxon>Thlaspideae</taxon>
        <taxon>Thlaspi</taxon>
    </lineage>
</organism>
<keyword evidence="4" id="KW-1185">Reference proteome</keyword>
<proteinExistence type="predicted"/>
<dbReference type="InterPro" id="IPR001810">
    <property type="entry name" value="F-box_dom"/>
</dbReference>
<feature type="domain" description="F-box" evidence="2">
    <location>
        <begin position="67"/>
        <end position="95"/>
    </location>
</feature>
<feature type="region of interest" description="Disordered" evidence="1">
    <location>
        <begin position="1"/>
        <end position="58"/>
    </location>
</feature>
<sequence length="317" mass="35939">MSLSASNVVARMLPSPAAMKQNPLKRKREDKITQDKAVSVAMHKEDDEREHTEPPPPSWGVLDVLGNYMEPKTLCVASCVSTAWLRCFSSEDLWKYIMMARDAKRRRKDKPAELKISLSDLSFIVHVSAGTKETSVLIKGEDLEFGPNDKFHIEVDLSNSGITAGEKDVRLTCQVVYKSTWENFFTLADTTGSLNTSYGWFTDELKDKDNRKLVGDVKPSFNGDVLNKNGFAIVDSDGWGSLFKLYSIHLLVKILSFLPSKTVVSTSILSEIWEFLWMWLSKLEYINDFSSPKPSLRDFIKNNLPLLNHFSLRMLNC</sequence>
<accession>A0AAU9SRH6</accession>
<dbReference type="InterPro" id="IPR036047">
    <property type="entry name" value="F-box-like_dom_sf"/>
</dbReference>